<dbReference type="InterPro" id="IPR019193">
    <property type="entry name" value="UBQ-conj_enz_E2-bd_prot"/>
</dbReference>
<protein>
    <recommendedName>
        <fullName evidence="3">E3 ubiquitin-protein ligase E3D</fullName>
        <ecNumber evidence="2">2.3.2.26</ecNumber>
    </recommendedName>
    <alternativeName>
        <fullName evidence="6">HECT-type E3 ubiquitin transferase E3D</fullName>
    </alternativeName>
    <alternativeName>
        <fullName evidence="5">UbcH10-binding protein with a HECT-like domain</fullName>
    </alternativeName>
    <alternativeName>
        <fullName evidence="4">Ubiquitin-conjugating enzyme E2C-binding protein</fullName>
    </alternativeName>
</protein>
<evidence type="ECO:0000313" key="9">
    <source>
        <dbReference type="Ensembl" id="ENSGEVP00005000431.1"/>
    </source>
</evidence>
<comment type="function">
    <text evidence="7">E3 ubiquitin-protein ligase which accepts ubiquitin from specific E2 ubiquitin-conjugating enzymes, and transfers it to substrates, generally promoting their degradation by the proteasome. Independently of its E3 ubiquitin-protein ligase activity, acts as an inhibitor of CPSF3 endonuclease activity by blocking CPSF3 active site.</text>
</comment>
<dbReference type="Pfam" id="PF09814">
    <property type="entry name" value="HECT_2"/>
    <property type="match status" value="1"/>
</dbReference>
<dbReference type="OrthoDB" id="66510at2759"/>
<dbReference type="GO" id="GO:0006513">
    <property type="term" value="P:protein monoubiquitination"/>
    <property type="evidence" value="ECO:0007669"/>
    <property type="project" value="TreeGrafter"/>
</dbReference>
<dbReference type="GO" id="GO:0031624">
    <property type="term" value="F:ubiquitin conjugating enzyme binding"/>
    <property type="evidence" value="ECO:0007669"/>
    <property type="project" value="TreeGrafter"/>
</dbReference>
<proteinExistence type="predicted"/>
<dbReference type="GO" id="GO:0005634">
    <property type="term" value="C:nucleus"/>
    <property type="evidence" value="ECO:0007669"/>
    <property type="project" value="TreeGrafter"/>
</dbReference>
<name>A0A8C4VDF4_9SAUR</name>
<dbReference type="EC" id="2.3.2.26" evidence="2"/>
<evidence type="ECO:0000256" key="3">
    <source>
        <dbReference type="ARBA" id="ARBA00013646"/>
    </source>
</evidence>
<evidence type="ECO:0000256" key="2">
    <source>
        <dbReference type="ARBA" id="ARBA00012485"/>
    </source>
</evidence>
<dbReference type="Proteomes" id="UP000694390">
    <property type="component" value="Unassembled WGS sequence"/>
</dbReference>
<dbReference type="GO" id="GO:0061630">
    <property type="term" value="F:ubiquitin protein ligase activity"/>
    <property type="evidence" value="ECO:0007669"/>
    <property type="project" value="UniProtKB-EC"/>
</dbReference>
<organism evidence="9 10">
    <name type="scientific">Gopherus evgoodei</name>
    <name type="common">Goodes thornscrub tortoise</name>
    <dbReference type="NCBI Taxonomy" id="1825980"/>
    <lineage>
        <taxon>Eukaryota</taxon>
        <taxon>Metazoa</taxon>
        <taxon>Chordata</taxon>
        <taxon>Craniata</taxon>
        <taxon>Vertebrata</taxon>
        <taxon>Euteleostomi</taxon>
        <taxon>Archelosauria</taxon>
        <taxon>Testudinata</taxon>
        <taxon>Testudines</taxon>
        <taxon>Cryptodira</taxon>
        <taxon>Durocryptodira</taxon>
        <taxon>Testudinoidea</taxon>
        <taxon>Testudinidae</taxon>
        <taxon>Gopherus</taxon>
    </lineage>
</organism>
<evidence type="ECO:0000256" key="7">
    <source>
        <dbReference type="ARBA" id="ARBA00053831"/>
    </source>
</evidence>
<dbReference type="PANTHER" id="PTHR31531">
    <property type="entry name" value="E3 UBIQUITIN-PROTEIN LIGASE E3D FAMILY MEMBER"/>
    <property type="match status" value="1"/>
</dbReference>
<evidence type="ECO:0000256" key="1">
    <source>
        <dbReference type="ARBA" id="ARBA00000885"/>
    </source>
</evidence>
<reference evidence="9" key="2">
    <citation type="submission" date="2025-09" db="UniProtKB">
        <authorList>
            <consortium name="Ensembl"/>
        </authorList>
    </citation>
    <scope>IDENTIFICATION</scope>
</reference>
<dbReference type="GO" id="GO:0005829">
    <property type="term" value="C:cytosol"/>
    <property type="evidence" value="ECO:0007669"/>
    <property type="project" value="TreeGrafter"/>
</dbReference>
<sequence>MEESVFLEIRRRMQSGLLIIREPKARNLPVDITVSPGSLEIKSCQACNMISFPAEVRIVPFSCRGLQYIAGDGLHVRLQVQADSNTTLISTLSESLKAQKSCIFYCQSCGEVIIKERCQCQFL</sequence>
<dbReference type="GO" id="GO:0043161">
    <property type="term" value="P:proteasome-mediated ubiquitin-dependent protein catabolic process"/>
    <property type="evidence" value="ECO:0007669"/>
    <property type="project" value="TreeGrafter"/>
</dbReference>
<keyword evidence="10" id="KW-1185">Reference proteome</keyword>
<accession>A0A8C4VDF4</accession>
<dbReference type="AlphaFoldDB" id="A0A8C4VDF4"/>
<dbReference type="GO" id="GO:0030332">
    <property type="term" value="F:cyclin binding"/>
    <property type="evidence" value="ECO:0007669"/>
    <property type="project" value="TreeGrafter"/>
</dbReference>
<dbReference type="GO" id="GO:0051865">
    <property type="term" value="P:protein autoubiquitination"/>
    <property type="evidence" value="ECO:0007669"/>
    <property type="project" value="TreeGrafter"/>
</dbReference>
<comment type="catalytic activity">
    <reaction evidence="1">
        <text>S-ubiquitinyl-[E2 ubiquitin-conjugating enzyme]-L-cysteine + [acceptor protein]-L-lysine = [E2 ubiquitin-conjugating enzyme]-L-cysteine + N(6)-ubiquitinyl-[acceptor protein]-L-lysine.</text>
        <dbReference type="EC" id="2.3.2.26"/>
    </reaction>
</comment>
<dbReference type="GO" id="GO:0000151">
    <property type="term" value="C:ubiquitin ligase complex"/>
    <property type="evidence" value="ECO:0007669"/>
    <property type="project" value="TreeGrafter"/>
</dbReference>
<dbReference type="PANTHER" id="PTHR31531:SF2">
    <property type="entry name" value="E3 UBIQUITIN-PROTEIN LIGASE E3D"/>
    <property type="match status" value="1"/>
</dbReference>
<dbReference type="GO" id="GO:0000209">
    <property type="term" value="P:protein polyubiquitination"/>
    <property type="evidence" value="ECO:0007669"/>
    <property type="project" value="TreeGrafter"/>
</dbReference>
<comment type="subunit">
    <text evidence="8">Interacts with UBE2C/UbcH10 (E2 ubiquitin-conjugating enzyme). In vitro, interacts with cyclin-B.</text>
</comment>
<evidence type="ECO:0000256" key="5">
    <source>
        <dbReference type="ARBA" id="ARBA00032234"/>
    </source>
</evidence>
<evidence type="ECO:0000256" key="8">
    <source>
        <dbReference type="ARBA" id="ARBA00064185"/>
    </source>
</evidence>
<evidence type="ECO:0000256" key="6">
    <source>
        <dbReference type="ARBA" id="ARBA00032298"/>
    </source>
</evidence>
<dbReference type="Ensembl" id="ENSGEVT00005000469.1">
    <property type="protein sequence ID" value="ENSGEVP00005000431.1"/>
    <property type="gene ID" value="ENSGEVG00005000381.1"/>
</dbReference>
<reference evidence="9" key="1">
    <citation type="submission" date="2025-08" db="UniProtKB">
        <authorList>
            <consortium name="Ensembl"/>
        </authorList>
    </citation>
    <scope>IDENTIFICATION</scope>
</reference>
<dbReference type="GeneTree" id="ENSGT00960000190192"/>
<evidence type="ECO:0000313" key="10">
    <source>
        <dbReference type="Proteomes" id="UP000694390"/>
    </source>
</evidence>
<evidence type="ECO:0000256" key="4">
    <source>
        <dbReference type="ARBA" id="ARBA00029737"/>
    </source>
</evidence>